<comment type="caution">
    <text evidence="1">The sequence shown here is derived from an EMBL/GenBank/DDBJ whole genome shotgun (WGS) entry which is preliminary data.</text>
</comment>
<dbReference type="Pfam" id="PF05932">
    <property type="entry name" value="CesT"/>
    <property type="match status" value="1"/>
</dbReference>
<reference evidence="1 2" key="1">
    <citation type="submission" date="2023-10" db="EMBL/GenBank/DDBJ databases">
        <title>Noviherbaspirillum sp. CPCC 100848 genome assembly.</title>
        <authorList>
            <person name="Li X.Y."/>
            <person name="Fang X.M."/>
        </authorList>
    </citation>
    <scope>NUCLEOTIDE SEQUENCE [LARGE SCALE GENOMIC DNA]</scope>
    <source>
        <strain evidence="1 2">CPCC 100848</strain>
    </source>
</reference>
<dbReference type="CDD" id="cd17020">
    <property type="entry name" value="T3SC_IA_ShcM-like"/>
    <property type="match status" value="1"/>
</dbReference>
<gene>
    <name evidence="1" type="ORF">RY831_16420</name>
</gene>
<dbReference type="Proteomes" id="UP001352263">
    <property type="component" value="Unassembled WGS sequence"/>
</dbReference>
<dbReference type="RefSeq" id="WP_326507466.1">
    <property type="nucleotide sequence ID" value="NZ_JAWIIV010000013.1"/>
</dbReference>
<evidence type="ECO:0000313" key="2">
    <source>
        <dbReference type="Proteomes" id="UP001352263"/>
    </source>
</evidence>
<accession>A0ABU6JB40</accession>
<dbReference type="InterPro" id="IPR010261">
    <property type="entry name" value="Tir_chaperone"/>
</dbReference>
<protein>
    <submittedName>
        <fullName evidence="1">CesT family type III secretion system chaperone</fullName>
    </submittedName>
</protein>
<organism evidence="1 2">
    <name type="scientific">Noviherbaspirillum album</name>
    <dbReference type="NCBI Taxonomy" id="3080276"/>
    <lineage>
        <taxon>Bacteria</taxon>
        <taxon>Pseudomonadati</taxon>
        <taxon>Pseudomonadota</taxon>
        <taxon>Betaproteobacteria</taxon>
        <taxon>Burkholderiales</taxon>
        <taxon>Oxalobacteraceae</taxon>
        <taxon>Noviherbaspirillum</taxon>
    </lineage>
</organism>
<dbReference type="SUPFAM" id="SSF69635">
    <property type="entry name" value="Type III secretory system chaperone-like"/>
    <property type="match status" value="1"/>
</dbReference>
<proteinExistence type="predicted"/>
<keyword evidence="2" id="KW-1185">Reference proteome</keyword>
<dbReference type="EMBL" id="JAWIIV010000013">
    <property type="protein sequence ID" value="MEC4720750.1"/>
    <property type="molecule type" value="Genomic_DNA"/>
</dbReference>
<name>A0ABU6JB40_9BURK</name>
<sequence length="145" mass="15619">MQSRFEALLREFAAHVGMEDASALVSSGEIVVDKLSISILYEDEISSDNVVCVAQLGMPAEPGAGIYRTLLEANLMWAGTGGATLGLHPDTGQVCIAYKQPLDTLDGEGLGEVIDQFADIAAYWRDEISRITVQPVTHHFPNDLA</sequence>
<evidence type="ECO:0000313" key="1">
    <source>
        <dbReference type="EMBL" id="MEC4720750.1"/>
    </source>
</evidence>
<dbReference type="Gene3D" id="3.30.1460.10">
    <property type="match status" value="1"/>
</dbReference>